<evidence type="ECO:0008006" key="15">
    <source>
        <dbReference type="Google" id="ProtNLM"/>
    </source>
</evidence>
<keyword evidence="14" id="KW-1185">Reference proteome</keyword>
<evidence type="ECO:0000256" key="8">
    <source>
        <dbReference type="ARBA" id="ARBA00022989"/>
    </source>
</evidence>
<dbReference type="InterPro" id="IPR037675">
    <property type="entry name" value="PIG-O_N"/>
</dbReference>
<dbReference type="InterPro" id="IPR039524">
    <property type="entry name" value="PIGO/GPI13"/>
</dbReference>
<feature type="region of interest" description="Disordered" evidence="11">
    <location>
        <begin position="239"/>
        <end position="269"/>
    </location>
</feature>
<feature type="transmembrane region" description="Helical" evidence="12">
    <location>
        <begin position="835"/>
        <end position="852"/>
    </location>
</feature>
<evidence type="ECO:0000256" key="1">
    <source>
        <dbReference type="ARBA" id="ARBA00004477"/>
    </source>
</evidence>
<feature type="transmembrane region" description="Helical" evidence="12">
    <location>
        <begin position="979"/>
        <end position="998"/>
    </location>
</feature>
<evidence type="ECO:0000256" key="6">
    <source>
        <dbReference type="ARBA" id="ARBA00022692"/>
    </source>
</evidence>
<dbReference type="Proteomes" id="UP001648503">
    <property type="component" value="Unassembled WGS sequence"/>
</dbReference>
<keyword evidence="10" id="KW-0325">Glycoprotein</keyword>
<organism evidence="13 14">
    <name type="scientific">Batrachochytrium salamandrivorans</name>
    <dbReference type="NCBI Taxonomy" id="1357716"/>
    <lineage>
        <taxon>Eukaryota</taxon>
        <taxon>Fungi</taxon>
        <taxon>Fungi incertae sedis</taxon>
        <taxon>Chytridiomycota</taxon>
        <taxon>Chytridiomycota incertae sedis</taxon>
        <taxon>Chytridiomycetes</taxon>
        <taxon>Rhizophydiales</taxon>
        <taxon>Rhizophydiales incertae sedis</taxon>
        <taxon>Batrachochytrium</taxon>
    </lineage>
</organism>
<keyword evidence="8 12" id="KW-1133">Transmembrane helix</keyword>
<dbReference type="SUPFAM" id="SSF53649">
    <property type="entry name" value="Alkaline phosphatase-like"/>
    <property type="match status" value="1"/>
</dbReference>
<accession>A0ABQ8FK83</accession>
<keyword evidence="7" id="KW-0256">Endoplasmic reticulum</keyword>
<feature type="transmembrane region" description="Helical" evidence="12">
    <location>
        <begin position="653"/>
        <end position="670"/>
    </location>
</feature>
<evidence type="ECO:0000256" key="10">
    <source>
        <dbReference type="ARBA" id="ARBA00023180"/>
    </source>
</evidence>
<reference evidence="13 14" key="1">
    <citation type="submission" date="2021-02" db="EMBL/GenBank/DDBJ databases">
        <title>Variation within the Batrachochytrium salamandrivorans European outbreak.</title>
        <authorList>
            <person name="Kelly M."/>
            <person name="Pasmans F."/>
            <person name="Shea T.P."/>
            <person name="Munoz J.F."/>
            <person name="Carranza S."/>
            <person name="Cuomo C.A."/>
            <person name="Martel A."/>
        </authorList>
    </citation>
    <scope>NUCLEOTIDE SEQUENCE [LARGE SCALE GENOMIC DNA]</scope>
    <source>
        <strain evidence="13 14">AMFP18/2</strain>
    </source>
</reference>
<evidence type="ECO:0000256" key="7">
    <source>
        <dbReference type="ARBA" id="ARBA00022824"/>
    </source>
</evidence>
<evidence type="ECO:0000313" key="13">
    <source>
        <dbReference type="EMBL" id="KAH6599695.1"/>
    </source>
</evidence>
<keyword evidence="9 12" id="KW-0472">Membrane</keyword>
<feature type="transmembrane region" description="Helical" evidence="12">
    <location>
        <begin position="491"/>
        <end position="512"/>
    </location>
</feature>
<keyword evidence="5" id="KW-0808">Transferase</keyword>
<comment type="caution">
    <text evidence="13">The sequence shown here is derived from an EMBL/GenBank/DDBJ whole genome shotgun (WGS) entry which is preliminary data.</text>
</comment>
<evidence type="ECO:0000256" key="12">
    <source>
        <dbReference type="SAM" id="Phobius"/>
    </source>
</evidence>
<dbReference type="CDD" id="cd16023">
    <property type="entry name" value="GPI_EPT_3"/>
    <property type="match status" value="1"/>
</dbReference>
<keyword evidence="4" id="KW-0337">GPI-anchor biosynthesis</keyword>
<dbReference type="Gene3D" id="3.40.720.10">
    <property type="entry name" value="Alkaline Phosphatase, subunit A"/>
    <property type="match status" value="1"/>
</dbReference>
<feature type="transmembrane region" description="Helical" evidence="12">
    <location>
        <begin position="570"/>
        <end position="592"/>
    </location>
</feature>
<feature type="transmembrane region" description="Helical" evidence="12">
    <location>
        <begin position="717"/>
        <end position="738"/>
    </location>
</feature>
<feature type="transmembrane region" description="Helical" evidence="12">
    <location>
        <begin position="677"/>
        <end position="697"/>
    </location>
</feature>
<gene>
    <name evidence="13" type="ORF">BASA50_002831</name>
</gene>
<dbReference type="InterPro" id="IPR017850">
    <property type="entry name" value="Alkaline_phosphatase_core_sf"/>
</dbReference>
<sequence length="1155" mass="126780">MPVIHHLLKTQPTHALLFRGLADPPTTTLQRLIAMMTGTLPTLVDAGSNFASSAIKEDNLVRHLQAYGAGASRKQVISMGDDTWEGLFPTLLNETFSYPSFDVWDLHTVDLAVKKHLFPILAATMKQPKSVSLSDPHAKNDPTSDLPESSLSSWGLLIAHFLGVDHAGHRYGPGHPAMGDKLIEMNQMLQQVFDMVDEDTLVVVMGDHGMDNKGDHGGDSDNELDAAFFLYSKKPLMDTDGGGSNGSSSDGNNNTDNIENGGSREEVGSDPHYRALYDAISRVDQIGLEGSHPFGYWQGHRCISQIDLVSTVSMLMGVPIPFGNLGSIIPEVFFWSGDALTQDQQHQGETATALQHQQEKRSWWSSLIGLRGSRKTESSHTQTGDLSSKLKIQPMQNLLLTMRINAIQLHNYIKAYGDRRKDAKASFSGTFDLFLEAERLFSVLATKRDTMDDDDPKQYQEDLIACYVAYTHYTRSTLIIARKIWSRFESVLMVMGVMLILLGITVTIGLVVRCVGYGSLSLAAVYIRPAHLAGSFAVSGLVGFAGLIGIATHPNEDPLTLILHSGHEVLFFGVLGLIAALASQIYSLPCIVDSISPSIDITPSKLNRYRSVISVTNQWWPATIGLTLFVMYISCVGSDSFTIFEDHVLLHFLQLYSVVNGIGALLYLGIDAPRRQALVLRSVIFFALTRIIHGSTICRPDQGPVCIPTFNASATSSVTAMHTPVLLAVVIVAVVYAMQGMLRRERAITDDDALRKASLVDKEPILEGSSPVGEDRLLSGVSEGNSSNSGAWNIHIFSSRLFPVSVFLSYLYWVLDTIEAHDAEMPPLMQNAKYYVAKVFWCMIPLSLWLLLGQHGQRKSIVSTVSNSGSGGSVSLGRKEAGLGETHLCLMAFVYVNLAFFQKPMGSVILGLGFLQLLCLADTVLIWRRVVLIDGYQIRLKNMADAEESNGSNNGSSRPDRHADHIGKDRLERSDLDMWGYYVLYVVVLLLCGQKLFFSTGHQNALPSIQYEVGFVGLTSVNWVLSPLFIGLNTFGGSLLCAIAVPLGVVLGRNTCKSHDDKERTGQTMQKPTSDLQQQHADIAKQLVFIAVMYFGVVSASEMASSTGFAGWFKKHSQAWRVWGPKFLFFSISHVGSYVIGILGLMSIKLKRSLQ</sequence>
<feature type="compositionally biased region" description="Low complexity" evidence="11">
    <location>
        <begin position="246"/>
        <end position="257"/>
    </location>
</feature>
<protein>
    <recommendedName>
        <fullName evidence="15">GPI ethanolamine phosphate transferase 3</fullName>
    </recommendedName>
</protein>
<evidence type="ECO:0000256" key="4">
    <source>
        <dbReference type="ARBA" id="ARBA00022502"/>
    </source>
</evidence>
<feature type="transmembrane region" description="Helical" evidence="12">
    <location>
        <begin position="1127"/>
        <end position="1148"/>
    </location>
</feature>
<dbReference type="EMBL" id="JAFCIX010000061">
    <property type="protein sequence ID" value="KAH6599695.1"/>
    <property type="molecule type" value="Genomic_DNA"/>
</dbReference>
<comment type="similarity">
    <text evidence="3">Belongs to the PIGG/PIGN/PIGO family. PIGO subfamily.</text>
</comment>
<evidence type="ECO:0000313" key="14">
    <source>
        <dbReference type="Proteomes" id="UP001648503"/>
    </source>
</evidence>
<feature type="transmembrane region" description="Helical" evidence="12">
    <location>
        <begin position="907"/>
        <end position="927"/>
    </location>
</feature>
<dbReference type="PANTHER" id="PTHR23071">
    <property type="entry name" value="PHOSPHATIDYLINOSITOL GLYCAN"/>
    <property type="match status" value="1"/>
</dbReference>
<keyword evidence="6 12" id="KW-0812">Transmembrane</keyword>
<feature type="transmembrane region" description="Helical" evidence="12">
    <location>
        <begin position="1087"/>
        <end position="1107"/>
    </location>
</feature>
<evidence type="ECO:0000256" key="3">
    <source>
        <dbReference type="ARBA" id="ARBA00008695"/>
    </source>
</evidence>
<feature type="transmembrane region" description="Helical" evidence="12">
    <location>
        <begin position="1028"/>
        <end position="1052"/>
    </location>
</feature>
<evidence type="ECO:0000256" key="5">
    <source>
        <dbReference type="ARBA" id="ARBA00022679"/>
    </source>
</evidence>
<evidence type="ECO:0000256" key="11">
    <source>
        <dbReference type="SAM" id="MobiDB-lite"/>
    </source>
</evidence>
<comment type="subcellular location">
    <subcellularLocation>
        <location evidence="1">Endoplasmic reticulum membrane</location>
        <topology evidence="1">Multi-pass membrane protein</topology>
    </subcellularLocation>
</comment>
<feature type="transmembrane region" description="Helical" evidence="12">
    <location>
        <begin position="532"/>
        <end position="550"/>
    </location>
</feature>
<dbReference type="InterPro" id="IPR002591">
    <property type="entry name" value="Phosphodiest/P_Trfase"/>
</dbReference>
<feature type="transmembrane region" description="Helical" evidence="12">
    <location>
        <begin position="612"/>
        <end position="633"/>
    </location>
</feature>
<dbReference type="PANTHER" id="PTHR23071:SF1">
    <property type="entry name" value="GPI ETHANOLAMINE PHOSPHATE TRANSFERASE 3"/>
    <property type="match status" value="1"/>
</dbReference>
<evidence type="ECO:0000256" key="9">
    <source>
        <dbReference type="ARBA" id="ARBA00023136"/>
    </source>
</evidence>
<dbReference type="Pfam" id="PF01663">
    <property type="entry name" value="Phosphodiest"/>
    <property type="match status" value="1"/>
</dbReference>
<proteinExistence type="inferred from homology"/>
<name>A0ABQ8FK83_9FUNG</name>
<comment type="pathway">
    <text evidence="2">Glycolipid biosynthesis; glycosylphosphatidylinositol-anchor biosynthesis.</text>
</comment>
<evidence type="ECO:0000256" key="2">
    <source>
        <dbReference type="ARBA" id="ARBA00004687"/>
    </source>
</evidence>